<dbReference type="RefSeq" id="WP_154737335.1">
    <property type="nucleotide sequence ID" value="NZ_WMBQ01000001.1"/>
</dbReference>
<evidence type="ECO:0000256" key="3">
    <source>
        <dbReference type="ARBA" id="ARBA00005493"/>
    </source>
</evidence>
<dbReference type="InterPro" id="IPR006638">
    <property type="entry name" value="Elp3/MiaA/NifB-like_rSAM"/>
</dbReference>
<dbReference type="PROSITE" id="PS51918">
    <property type="entry name" value="RADICAL_SAM"/>
    <property type="match status" value="1"/>
</dbReference>
<dbReference type="AlphaFoldDB" id="A0A6I3KIY1"/>
<keyword evidence="9 14" id="KW-0560">Oxidoreductase</keyword>
<dbReference type="NCBIfam" id="TIGR00538">
    <property type="entry name" value="hemN"/>
    <property type="match status" value="1"/>
</dbReference>
<feature type="binding site" evidence="16">
    <location>
        <position position="63"/>
    </location>
    <ligand>
        <name>[4Fe-4S] cluster</name>
        <dbReference type="ChEBI" id="CHEBI:49883"/>
        <note>4Fe-4S-S-AdoMet</note>
    </ligand>
</feature>
<dbReference type="GO" id="GO:0006782">
    <property type="term" value="P:protoporphyrinogen IX biosynthetic process"/>
    <property type="evidence" value="ECO:0007669"/>
    <property type="project" value="UniProtKB-UniPathway"/>
</dbReference>
<evidence type="ECO:0000256" key="12">
    <source>
        <dbReference type="ARBA" id="ARBA00023244"/>
    </source>
</evidence>
<dbReference type="Pfam" id="PF04055">
    <property type="entry name" value="Radical_SAM"/>
    <property type="match status" value="1"/>
</dbReference>
<evidence type="ECO:0000256" key="11">
    <source>
        <dbReference type="ARBA" id="ARBA00023014"/>
    </source>
</evidence>
<dbReference type="SMART" id="SM00729">
    <property type="entry name" value="Elp3"/>
    <property type="match status" value="1"/>
</dbReference>
<sequence length="445" mass="48685">MNPEVVKRYSAPVPRYTSYPTAPHFSPSVDAQSYGEWLDEVPAGSRLSLYLHIPYCASLCWYCGCCTKAVQRYEPVAQYLPSLYAEIATVAQRVPVDHSVAHIHWGGGSPNILESDDIAALADAQRRYFRAADDMEFAVEIDPRGLDEARVVALARAGVTRVSLGVQDFDPKVQAAINRRQSFEVTRYAAEAFRAHGIGAINVDLVYGLPYQTRDGVQETVKQVLALRPDRIAAFGYAHLPTRLKHQTLIDEASLPDVLERFAQATRIGRALTRAGYVRVGLDHYALPSDPLASGSFNRNFQGYTTDAADALIGLGASAIGRLPKGYVQNHASTAEYARRVAAGGLATARGVALTESDRMRGFVIERLMCDLAFPARELRLRYGSASEEILDEAQALLAADQDKLIESDGEAFRVTDRGRPFVRAIAACFDAYFDSAAARHAPGV</sequence>
<proteinExistence type="inferred from homology"/>
<evidence type="ECO:0000256" key="13">
    <source>
        <dbReference type="ARBA" id="ARBA00048321"/>
    </source>
</evidence>
<comment type="catalytic activity">
    <reaction evidence="13 14">
        <text>coproporphyrinogen III + 2 S-adenosyl-L-methionine = protoporphyrinogen IX + 2 5'-deoxyadenosine + 2 L-methionine + 2 CO2</text>
        <dbReference type="Rhea" id="RHEA:15425"/>
        <dbReference type="ChEBI" id="CHEBI:16526"/>
        <dbReference type="ChEBI" id="CHEBI:17319"/>
        <dbReference type="ChEBI" id="CHEBI:57307"/>
        <dbReference type="ChEBI" id="CHEBI:57309"/>
        <dbReference type="ChEBI" id="CHEBI:57844"/>
        <dbReference type="ChEBI" id="CHEBI:59789"/>
        <dbReference type="EC" id="1.3.98.3"/>
    </reaction>
</comment>
<evidence type="ECO:0000256" key="16">
    <source>
        <dbReference type="PIRSR" id="PIRSR000167-2"/>
    </source>
</evidence>
<feature type="binding site" evidence="15">
    <location>
        <begin position="62"/>
        <end position="64"/>
    </location>
    <ligand>
        <name>S-adenosyl-L-methionine</name>
        <dbReference type="ChEBI" id="CHEBI:59789"/>
        <label>2</label>
    </ligand>
</feature>
<comment type="caution">
    <text evidence="18">The sequence shown here is derived from an EMBL/GenBank/DDBJ whole genome shotgun (WGS) entry which is preliminary data.</text>
</comment>
<dbReference type="SFLD" id="SFLDG01065">
    <property type="entry name" value="anaerobic_coproporphyrinogen-I"/>
    <property type="match status" value="1"/>
</dbReference>
<feature type="binding site" evidence="15">
    <location>
        <position position="320"/>
    </location>
    <ligand>
        <name>S-adenosyl-L-methionine</name>
        <dbReference type="ChEBI" id="CHEBI:59789"/>
        <label>1</label>
    </ligand>
</feature>
<evidence type="ECO:0000256" key="9">
    <source>
        <dbReference type="ARBA" id="ARBA00023002"/>
    </source>
</evidence>
<dbReference type="GO" id="GO:0005737">
    <property type="term" value="C:cytoplasm"/>
    <property type="evidence" value="ECO:0007669"/>
    <property type="project" value="UniProtKB-SubCell"/>
</dbReference>
<evidence type="ECO:0000256" key="2">
    <source>
        <dbReference type="ARBA" id="ARBA00004785"/>
    </source>
</evidence>
<dbReference type="UniPathway" id="UPA00251">
    <property type="reaction ID" value="UER00323"/>
</dbReference>
<feature type="binding site" evidence="15">
    <location>
        <position position="179"/>
    </location>
    <ligand>
        <name>S-adenosyl-L-methionine</name>
        <dbReference type="ChEBI" id="CHEBI:59789"/>
        <label>2</label>
    </ligand>
</feature>
<dbReference type="SUPFAM" id="SSF102114">
    <property type="entry name" value="Radical SAM enzymes"/>
    <property type="match status" value="1"/>
</dbReference>
<dbReference type="GO" id="GO:0051989">
    <property type="term" value="F:coproporphyrinogen dehydrogenase activity"/>
    <property type="evidence" value="ECO:0007669"/>
    <property type="project" value="UniProtKB-EC"/>
</dbReference>
<evidence type="ECO:0000256" key="1">
    <source>
        <dbReference type="ARBA" id="ARBA00004496"/>
    </source>
</evidence>
<reference evidence="18 19" key="1">
    <citation type="submission" date="2019-11" db="EMBL/GenBank/DDBJ databases">
        <title>Identification of a novel strain.</title>
        <authorList>
            <person name="Xu Q."/>
            <person name="Wang G."/>
        </authorList>
    </citation>
    <scope>NUCLEOTIDE SEQUENCE [LARGE SCALE GENOMIC DNA]</scope>
    <source>
        <strain evidence="19">xq</strain>
    </source>
</reference>
<feature type="binding site" evidence="15">
    <location>
        <position position="238"/>
    </location>
    <ligand>
        <name>S-adenosyl-L-methionine</name>
        <dbReference type="ChEBI" id="CHEBI:59789"/>
        <label>2</label>
    </ligand>
</feature>
<dbReference type="Proteomes" id="UP000440694">
    <property type="component" value="Unassembled WGS sequence"/>
</dbReference>
<keyword evidence="5 14" id="KW-0004">4Fe-4S</keyword>
<dbReference type="InterPro" id="IPR007197">
    <property type="entry name" value="rSAM"/>
</dbReference>
<evidence type="ECO:0000313" key="19">
    <source>
        <dbReference type="Proteomes" id="UP000440694"/>
    </source>
</evidence>
<dbReference type="PANTHER" id="PTHR13932:SF6">
    <property type="entry name" value="OXYGEN-INDEPENDENT COPROPORPHYRINOGEN III OXIDASE"/>
    <property type="match status" value="1"/>
</dbReference>
<dbReference type="InterPro" id="IPR058240">
    <property type="entry name" value="rSAM_sf"/>
</dbReference>
<feature type="binding site" evidence="15">
    <location>
        <position position="50"/>
    </location>
    <ligand>
        <name>S-adenosyl-L-methionine</name>
        <dbReference type="ChEBI" id="CHEBI:59789"/>
        <label>1</label>
    </ligand>
</feature>
<evidence type="ECO:0000256" key="8">
    <source>
        <dbReference type="ARBA" id="ARBA00022723"/>
    </source>
</evidence>
<comment type="pathway">
    <text evidence="2 14">Porphyrin-containing compound metabolism; protoporphyrin-IX biosynthesis; protoporphyrinogen-IX from coproporphyrinogen-III (AdoMet route): step 1/1.</text>
</comment>
<accession>A0A6I3KIY1</accession>
<dbReference type="GO" id="GO:0051539">
    <property type="term" value="F:4 iron, 4 sulfur cluster binding"/>
    <property type="evidence" value="ECO:0007669"/>
    <property type="project" value="UniProtKB-KW"/>
</dbReference>
<comment type="cofactor">
    <cofactor evidence="14 16">
        <name>[4Fe-4S] cluster</name>
        <dbReference type="ChEBI" id="CHEBI:49883"/>
    </cofactor>
    <text evidence="14 16">Binds 1 [4Fe-4S] cluster. The cluster is coordinated with 3 cysteines and an exchangeable S-adenosyl-L-methionine.</text>
</comment>
<evidence type="ECO:0000256" key="6">
    <source>
        <dbReference type="ARBA" id="ARBA00022490"/>
    </source>
</evidence>
<keyword evidence="8 14" id="KW-0479">Metal-binding</keyword>
<evidence type="ECO:0000256" key="14">
    <source>
        <dbReference type="PIRNR" id="PIRNR000167"/>
    </source>
</evidence>
<dbReference type="EMBL" id="WMBQ01000001">
    <property type="protein sequence ID" value="MTD92741.1"/>
    <property type="molecule type" value="Genomic_DNA"/>
</dbReference>
<keyword evidence="7 14" id="KW-0949">S-adenosyl-L-methionine</keyword>
<evidence type="ECO:0000256" key="7">
    <source>
        <dbReference type="ARBA" id="ARBA00022691"/>
    </source>
</evidence>
<evidence type="ECO:0000256" key="4">
    <source>
        <dbReference type="ARBA" id="ARBA00011245"/>
    </source>
</evidence>
<keyword evidence="11 14" id="KW-0411">Iron-sulfur</keyword>
<name>A0A6I3KIY1_9HYPH</name>
<feature type="binding site" evidence="16">
    <location>
        <position position="56"/>
    </location>
    <ligand>
        <name>[4Fe-4S] cluster</name>
        <dbReference type="ChEBI" id="CHEBI:49883"/>
        <note>4Fe-4S-S-AdoMet</note>
    </ligand>
</feature>
<dbReference type="SFLD" id="SFLDS00029">
    <property type="entry name" value="Radical_SAM"/>
    <property type="match status" value="1"/>
</dbReference>
<feature type="binding site" evidence="16">
    <location>
        <position position="60"/>
    </location>
    <ligand>
        <name>[4Fe-4S] cluster</name>
        <dbReference type="ChEBI" id="CHEBI:49883"/>
        <note>4Fe-4S-S-AdoMet</note>
    </ligand>
</feature>
<dbReference type="PIRSF" id="PIRSF000167">
    <property type="entry name" value="HemN"/>
    <property type="match status" value="1"/>
</dbReference>
<dbReference type="GO" id="GO:0046872">
    <property type="term" value="F:metal ion binding"/>
    <property type="evidence" value="ECO:0007669"/>
    <property type="project" value="UniProtKB-KW"/>
</dbReference>
<feature type="binding site" evidence="15">
    <location>
        <position position="204"/>
    </location>
    <ligand>
        <name>S-adenosyl-L-methionine</name>
        <dbReference type="ChEBI" id="CHEBI:59789"/>
        <label>2</label>
    </ligand>
</feature>
<organism evidence="18 19">
    <name type="scientific">Hyphomicrobium album</name>
    <dbReference type="NCBI Taxonomy" id="2665159"/>
    <lineage>
        <taxon>Bacteria</taxon>
        <taxon>Pseudomonadati</taxon>
        <taxon>Pseudomonadota</taxon>
        <taxon>Alphaproteobacteria</taxon>
        <taxon>Hyphomicrobiales</taxon>
        <taxon>Hyphomicrobiaceae</taxon>
        <taxon>Hyphomicrobium</taxon>
    </lineage>
</organism>
<dbReference type="EC" id="1.3.98.3" evidence="14"/>
<dbReference type="Pfam" id="PF06969">
    <property type="entry name" value="HemN_C"/>
    <property type="match status" value="1"/>
</dbReference>
<comment type="subunit">
    <text evidence="4">Monomer.</text>
</comment>
<feature type="binding site" evidence="15">
    <location>
        <position position="167"/>
    </location>
    <ligand>
        <name>S-adenosyl-L-methionine</name>
        <dbReference type="ChEBI" id="CHEBI:59789"/>
        <label>2</label>
    </ligand>
</feature>
<evidence type="ECO:0000256" key="10">
    <source>
        <dbReference type="ARBA" id="ARBA00023004"/>
    </source>
</evidence>
<dbReference type="GO" id="GO:0004109">
    <property type="term" value="F:coproporphyrinogen oxidase activity"/>
    <property type="evidence" value="ECO:0007669"/>
    <property type="project" value="InterPro"/>
</dbReference>
<dbReference type="InterPro" id="IPR004558">
    <property type="entry name" value="Coprogen_oxidase_HemN"/>
</dbReference>
<feature type="domain" description="Radical SAM core" evidence="17">
    <location>
        <begin position="41"/>
        <end position="275"/>
    </location>
</feature>
<feature type="binding site" evidence="15">
    <location>
        <position position="140"/>
    </location>
    <ligand>
        <name>S-adenosyl-L-methionine</name>
        <dbReference type="ChEBI" id="CHEBI:59789"/>
        <label>1</label>
    </ligand>
</feature>
<dbReference type="Gene3D" id="1.10.10.920">
    <property type="match status" value="1"/>
</dbReference>
<evidence type="ECO:0000259" key="17">
    <source>
        <dbReference type="PROSITE" id="PS51918"/>
    </source>
</evidence>
<evidence type="ECO:0000256" key="5">
    <source>
        <dbReference type="ARBA" id="ARBA00022485"/>
    </source>
</evidence>
<keyword evidence="10 14" id="KW-0408">Iron</keyword>
<keyword evidence="12 14" id="KW-0627">Porphyrin biosynthesis</keyword>
<gene>
    <name evidence="18" type="primary">hemN</name>
    <name evidence="18" type="ORF">GIW81_00135</name>
</gene>
<dbReference type="InterPro" id="IPR010723">
    <property type="entry name" value="HemN_C"/>
</dbReference>
<dbReference type="Gene3D" id="3.30.750.200">
    <property type="match status" value="1"/>
</dbReference>
<dbReference type="InterPro" id="IPR034505">
    <property type="entry name" value="Coproporphyrinogen-III_oxidase"/>
</dbReference>
<dbReference type="PANTHER" id="PTHR13932">
    <property type="entry name" value="COPROPORPHYRINIGEN III OXIDASE"/>
    <property type="match status" value="1"/>
</dbReference>
<feature type="binding site" evidence="15">
    <location>
        <position position="107"/>
    </location>
    <ligand>
        <name>S-adenosyl-L-methionine</name>
        <dbReference type="ChEBI" id="CHEBI:59789"/>
        <label>1</label>
    </ligand>
</feature>
<keyword evidence="19" id="KW-1185">Reference proteome</keyword>
<keyword evidence="6 14" id="KW-0963">Cytoplasm</keyword>
<evidence type="ECO:0000256" key="15">
    <source>
        <dbReference type="PIRSR" id="PIRSR000167-1"/>
    </source>
</evidence>
<comment type="subcellular location">
    <subcellularLocation>
        <location evidence="1 14">Cytoplasm</location>
    </subcellularLocation>
</comment>
<protein>
    <recommendedName>
        <fullName evidence="14">Coproporphyrinogen-III oxidase</fullName>
        <ecNumber evidence="14">1.3.98.3</ecNumber>
    </recommendedName>
</protein>
<comment type="similarity">
    <text evidence="3 14">Belongs to the anaerobic coproporphyrinogen-III oxidase family.</text>
</comment>
<evidence type="ECO:0000313" key="18">
    <source>
        <dbReference type="EMBL" id="MTD92741.1"/>
    </source>
</evidence>